<accession>A0A401RE72</accession>
<dbReference type="AlphaFoldDB" id="A0A401RE72"/>
<evidence type="ECO:0000256" key="3">
    <source>
        <dbReference type="ARBA" id="ARBA00016574"/>
    </source>
</evidence>
<dbReference type="FunFam" id="2.30.30.190:FF:000003">
    <property type="entry name" value="dynactin subunit 1 isoform X1"/>
    <property type="match status" value="1"/>
</dbReference>
<sequence>ISFTQTSSSRMSGEAGAGKPLKVGSRVEVIGKGHRGTVAYVGATMFASGKWVGVILDDAKGKNDGTVQGKRYFTCEENHGIFVRQSQIQVVEDSADTTSPETPQEPSSSKVPKR</sequence>
<organism evidence="11 12">
    <name type="scientific">Chiloscyllium punctatum</name>
    <name type="common">Brownbanded bambooshark</name>
    <name type="synonym">Hemiscyllium punctatum</name>
    <dbReference type="NCBI Taxonomy" id="137246"/>
    <lineage>
        <taxon>Eukaryota</taxon>
        <taxon>Metazoa</taxon>
        <taxon>Chordata</taxon>
        <taxon>Craniata</taxon>
        <taxon>Vertebrata</taxon>
        <taxon>Chondrichthyes</taxon>
        <taxon>Elasmobranchii</taxon>
        <taxon>Galeomorphii</taxon>
        <taxon>Galeoidea</taxon>
        <taxon>Orectolobiformes</taxon>
        <taxon>Hemiscylliidae</taxon>
        <taxon>Chiloscyllium</taxon>
    </lineage>
</organism>
<keyword evidence="5" id="KW-0493">Microtubule</keyword>
<dbReference type="EMBL" id="BEZZ01007680">
    <property type="protein sequence ID" value="GCC16376.1"/>
    <property type="molecule type" value="Genomic_DNA"/>
</dbReference>
<protein>
    <recommendedName>
        <fullName evidence="3">Dynactin subunit 1</fullName>
    </recommendedName>
</protein>
<keyword evidence="4" id="KW-0963">Cytoplasm</keyword>
<dbReference type="PANTHER" id="PTHR18916">
    <property type="entry name" value="DYNACTIN 1-RELATED MICROTUBULE-BINDING"/>
    <property type="match status" value="1"/>
</dbReference>
<evidence type="ECO:0000256" key="9">
    <source>
        <dbReference type="SAM" id="MobiDB-lite"/>
    </source>
</evidence>
<dbReference type="STRING" id="137246.A0A401RE72"/>
<evidence type="ECO:0000256" key="2">
    <source>
        <dbReference type="ARBA" id="ARBA00011010"/>
    </source>
</evidence>
<dbReference type="GO" id="GO:0030286">
    <property type="term" value="C:dynein complex"/>
    <property type="evidence" value="ECO:0007669"/>
    <property type="project" value="UniProtKB-KW"/>
</dbReference>
<reference evidence="11 12" key="1">
    <citation type="journal article" date="2018" name="Nat. Ecol. Evol.">
        <title>Shark genomes provide insights into elasmobranch evolution and the origin of vertebrates.</title>
        <authorList>
            <person name="Hara Y"/>
            <person name="Yamaguchi K"/>
            <person name="Onimaru K"/>
            <person name="Kadota M"/>
            <person name="Koyanagi M"/>
            <person name="Keeley SD"/>
            <person name="Tatsumi K"/>
            <person name="Tanaka K"/>
            <person name="Motone F"/>
            <person name="Kageyama Y"/>
            <person name="Nozu R"/>
            <person name="Adachi N"/>
            <person name="Nishimura O"/>
            <person name="Nakagawa R"/>
            <person name="Tanegashima C"/>
            <person name="Kiyatake I"/>
            <person name="Matsumoto R"/>
            <person name="Murakumo K"/>
            <person name="Nishida K"/>
            <person name="Terakita A"/>
            <person name="Kuratani S"/>
            <person name="Sato K"/>
            <person name="Hyodo S Kuraku.S."/>
        </authorList>
    </citation>
    <scope>NUCLEOTIDE SEQUENCE [LARGE SCALE GENOMIC DNA]</scope>
</reference>
<evidence type="ECO:0000256" key="5">
    <source>
        <dbReference type="ARBA" id="ARBA00022701"/>
    </source>
</evidence>
<evidence type="ECO:0000256" key="6">
    <source>
        <dbReference type="ARBA" id="ARBA00023017"/>
    </source>
</evidence>
<evidence type="ECO:0000313" key="11">
    <source>
        <dbReference type="EMBL" id="GCC16376.1"/>
    </source>
</evidence>
<dbReference type="Pfam" id="PF01302">
    <property type="entry name" value="CAP_GLY"/>
    <property type="match status" value="1"/>
</dbReference>
<dbReference type="PROSITE" id="PS50245">
    <property type="entry name" value="CAP_GLY_2"/>
    <property type="match status" value="1"/>
</dbReference>
<dbReference type="SUPFAM" id="SSF74924">
    <property type="entry name" value="Cap-Gly domain"/>
    <property type="match status" value="1"/>
</dbReference>
<evidence type="ECO:0000313" key="12">
    <source>
        <dbReference type="Proteomes" id="UP000287033"/>
    </source>
</evidence>
<feature type="region of interest" description="Disordered" evidence="9">
    <location>
        <begin position="92"/>
        <end position="114"/>
    </location>
</feature>
<dbReference type="PROSITE" id="PS00845">
    <property type="entry name" value="CAP_GLY_1"/>
    <property type="match status" value="1"/>
</dbReference>
<proteinExistence type="inferred from homology"/>
<feature type="non-terminal residue" evidence="11">
    <location>
        <position position="114"/>
    </location>
</feature>
<evidence type="ECO:0000256" key="7">
    <source>
        <dbReference type="ARBA" id="ARBA00023054"/>
    </source>
</evidence>
<keyword evidence="7" id="KW-0175">Coiled coil</keyword>
<dbReference type="SMART" id="SM01052">
    <property type="entry name" value="CAP_GLY"/>
    <property type="match status" value="1"/>
</dbReference>
<name>A0A401RE72_CHIPU</name>
<comment type="caution">
    <text evidence="11">The sequence shown here is derived from an EMBL/GenBank/DDBJ whole genome shotgun (WGS) entry which is preliminary data.</text>
</comment>
<feature type="region of interest" description="Disordered" evidence="9">
    <location>
        <begin position="1"/>
        <end position="22"/>
    </location>
</feature>
<evidence type="ECO:0000259" key="10">
    <source>
        <dbReference type="PROSITE" id="PS50245"/>
    </source>
</evidence>
<dbReference type="InterPro" id="IPR036859">
    <property type="entry name" value="CAP-Gly_dom_sf"/>
</dbReference>
<feature type="compositionally biased region" description="Polar residues" evidence="9">
    <location>
        <begin position="1"/>
        <end position="11"/>
    </location>
</feature>
<comment type="similarity">
    <text evidence="2">Belongs to the dynactin 150 kDa subunit family.</text>
</comment>
<dbReference type="OrthoDB" id="2130750at2759"/>
<gene>
    <name evidence="11" type="ORF">chiPu_0022421</name>
</gene>
<feature type="non-terminal residue" evidence="11">
    <location>
        <position position="1"/>
    </location>
</feature>
<feature type="compositionally biased region" description="Low complexity" evidence="9">
    <location>
        <begin position="97"/>
        <end position="114"/>
    </location>
</feature>
<evidence type="ECO:0000256" key="1">
    <source>
        <dbReference type="ARBA" id="ARBA00004245"/>
    </source>
</evidence>
<keyword evidence="12" id="KW-1185">Reference proteome</keyword>
<feature type="domain" description="CAP-Gly" evidence="10">
    <location>
        <begin position="42"/>
        <end position="84"/>
    </location>
</feature>
<comment type="subcellular location">
    <subcellularLocation>
        <location evidence="1">Cytoplasm</location>
        <location evidence="1">Cytoskeleton</location>
    </subcellularLocation>
</comment>
<dbReference type="GO" id="GO:0008017">
    <property type="term" value="F:microtubule binding"/>
    <property type="evidence" value="ECO:0007669"/>
    <property type="project" value="UniProtKB-ARBA"/>
</dbReference>
<dbReference type="Proteomes" id="UP000287033">
    <property type="component" value="Unassembled WGS sequence"/>
</dbReference>
<keyword evidence="6" id="KW-0243">Dynein</keyword>
<dbReference type="OMA" id="VKYFVCA"/>
<dbReference type="GO" id="GO:0005874">
    <property type="term" value="C:microtubule"/>
    <property type="evidence" value="ECO:0007669"/>
    <property type="project" value="UniProtKB-KW"/>
</dbReference>
<evidence type="ECO:0000256" key="4">
    <source>
        <dbReference type="ARBA" id="ARBA00022490"/>
    </source>
</evidence>
<evidence type="ECO:0000256" key="8">
    <source>
        <dbReference type="ARBA" id="ARBA00023212"/>
    </source>
</evidence>
<dbReference type="InterPro" id="IPR000938">
    <property type="entry name" value="CAP-Gly_domain"/>
</dbReference>
<dbReference type="Gene3D" id="2.30.30.190">
    <property type="entry name" value="CAP Gly-rich-like domain"/>
    <property type="match status" value="1"/>
</dbReference>
<keyword evidence="8" id="KW-0206">Cytoskeleton</keyword>